<keyword evidence="4" id="KW-1185">Reference proteome</keyword>
<dbReference type="Pfam" id="PF00534">
    <property type="entry name" value="Glycos_transf_1"/>
    <property type="match status" value="1"/>
</dbReference>
<evidence type="ECO:0000313" key="4">
    <source>
        <dbReference type="Proteomes" id="UP001139333"/>
    </source>
</evidence>
<evidence type="ECO:0000259" key="2">
    <source>
        <dbReference type="Pfam" id="PF00534"/>
    </source>
</evidence>
<proteinExistence type="predicted"/>
<evidence type="ECO:0000313" key="3">
    <source>
        <dbReference type="EMBL" id="MCL1143255.1"/>
    </source>
</evidence>
<dbReference type="Gene3D" id="3.40.50.2000">
    <property type="entry name" value="Glycogen Phosphorylase B"/>
    <property type="match status" value="2"/>
</dbReference>
<dbReference type="PANTHER" id="PTHR46401">
    <property type="entry name" value="GLYCOSYLTRANSFERASE WBBK-RELATED"/>
    <property type="match status" value="1"/>
</dbReference>
<dbReference type="AlphaFoldDB" id="A0A9X2CM32"/>
<evidence type="ECO:0000256" key="1">
    <source>
        <dbReference type="ARBA" id="ARBA00022679"/>
    </source>
</evidence>
<dbReference type="RefSeq" id="WP_248995932.1">
    <property type="nucleotide sequence ID" value="NZ_JAKIKP010000007.1"/>
</dbReference>
<dbReference type="SUPFAM" id="SSF53756">
    <property type="entry name" value="UDP-Glycosyltransferase/glycogen phosphorylase"/>
    <property type="match status" value="1"/>
</dbReference>
<dbReference type="EC" id="2.4.-.-" evidence="3"/>
<dbReference type="GO" id="GO:0016757">
    <property type="term" value="F:glycosyltransferase activity"/>
    <property type="evidence" value="ECO:0007669"/>
    <property type="project" value="UniProtKB-KW"/>
</dbReference>
<protein>
    <submittedName>
        <fullName evidence="3">Glycosyltransferase</fullName>
        <ecNumber evidence="3">2.4.-.-</ecNumber>
    </submittedName>
</protein>
<dbReference type="PANTHER" id="PTHR46401:SF2">
    <property type="entry name" value="GLYCOSYLTRANSFERASE WBBK-RELATED"/>
    <property type="match status" value="1"/>
</dbReference>
<dbReference type="EMBL" id="JAKIKP010000007">
    <property type="protein sequence ID" value="MCL1143255.1"/>
    <property type="molecule type" value="Genomic_DNA"/>
</dbReference>
<keyword evidence="1 3" id="KW-0808">Transferase</keyword>
<organism evidence="3 4">
    <name type="scientific">Shewanella gaetbuli</name>
    <dbReference type="NCBI Taxonomy" id="220752"/>
    <lineage>
        <taxon>Bacteria</taxon>
        <taxon>Pseudomonadati</taxon>
        <taxon>Pseudomonadota</taxon>
        <taxon>Gammaproteobacteria</taxon>
        <taxon>Alteromonadales</taxon>
        <taxon>Shewanellaceae</taxon>
        <taxon>Shewanella</taxon>
    </lineage>
</organism>
<dbReference type="GO" id="GO:0009103">
    <property type="term" value="P:lipopolysaccharide biosynthetic process"/>
    <property type="evidence" value="ECO:0007669"/>
    <property type="project" value="TreeGrafter"/>
</dbReference>
<feature type="domain" description="Glycosyl transferase family 1" evidence="2">
    <location>
        <begin position="175"/>
        <end position="327"/>
    </location>
</feature>
<keyword evidence="3" id="KW-0328">Glycosyltransferase</keyword>
<dbReference type="InterPro" id="IPR001296">
    <property type="entry name" value="Glyco_trans_1"/>
</dbReference>
<comment type="caution">
    <text evidence="3">The sequence shown here is derived from an EMBL/GenBank/DDBJ whole genome shotgun (WGS) entry which is preliminary data.</text>
</comment>
<reference evidence="3" key="1">
    <citation type="submission" date="2022-01" db="EMBL/GenBank/DDBJ databases">
        <title>Whole genome-based taxonomy of the Shewanellaceae.</title>
        <authorList>
            <person name="Martin-Rodriguez A.J."/>
        </authorList>
    </citation>
    <scope>NUCLEOTIDE SEQUENCE</scope>
    <source>
        <strain evidence="3">DSM 16422</strain>
    </source>
</reference>
<dbReference type="Proteomes" id="UP001139333">
    <property type="component" value="Unassembled WGS sequence"/>
</dbReference>
<name>A0A9X2CM32_9GAMM</name>
<accession>A0A9X2CM32</accession>
<sequence length="352" mass="40004">MNYLKSNKPKLIVDCTHLGRNTTGIERITEELFDDKSLGTNSIQHITAKNTWLLIFKQWFYITLKSYFNPKTVILTPGFPPSILLSLLRGDKVIPYIHDMFLLSRTDEINIRAKLYMRPSLSFAVKRLDCFLVNSNKTAVELKKYCKVNAKVVLYRPFVKNVFNLEFNKYRYETLKLKELKILMLGTVEPRKNYSGALKIFKSLQDKLGSKIELHIVGRLGWGDDAEELISTPGVICHGYLSSSEVKTLVESSTFYMSTSHDEGLGLPLLELQYSGIAIVASNIPVFNEVLCESGLFINADTPHEAAQSIIDYFSDANIKAAEKSYNNLKRWNDNALKDRGSVIKLLESKRA</sequence>
<gene>
    <name evidence="3" type="ORF">L2672_11175</name>
</gene>